<accession>A0A4V1Z124</accession>
<gene>
    <name evidence="2" type="ORF">ETU37_20325</name>
</gene>
<keyword evidence="1" id="KW-0732">Signal</keyword>
<dbReference type="AlphaFoldDB" id="A0A4V1Z124"/>
<sequence>MNVSTRIAITAAAVVTLGVTATVPAVAAPLRGPETGAAAPSSPYAEASAALGGRSLAQYLADHNAADRRLG</sequence>
<dbReference type="EMBL" id="SDPU01000035">
    <property type="protein sequence ID" value="RYU09416.1"/>
    <property type="molecule type" value="Genomic_DNA"/>
</dbReference>
<comment type="caution">
    <text evidence="2">The sequence shown here is derived from an EMBL/GenBank/DDBJ whole genome shotgun (WGS) entry which is preliminary data.</text>
</comment>
<dbReference type="RefSeq" id="WP_129989181.1">
    <property type="nucleotide sequence ID" value="NZ_SDPU01000035.1"/>
</dbReference>
<evidence type="ECO:0000313" key="2">
    <source>
        <dbReference type="EMBL" id="RYU09416.1"/>
    </source>
</evidence>
<proteinExistence type="predicted"/>
<protein>
    <submittedName>
        <fullName evidence="2">Uncharacterized protein</fullName>
    </submittedName>
</protein>
<evidence type="ECO:0000313" key="3">
    <source>
        <dbReference type="Proteomes" id="UP000291189"/>
    </source>
</evidence>
<reference evidence="2 3" key="1">
    <citation type="submission" date="2019-01" db="EMBL/GenBank/DDBJ databases">
        <title>Nocardioides guangzhouensis sp. nov., an actinobacterium isolated from soil.</title>
        <authorList>
            <person name="Fu Y."/>
            <person name="Cai Y."/>
            <person name="Lin Z."/>
            <person name="Chen P."/>
        </authorList>
    </citation>
    <scope>NUCLEOTIDE SEQUENCE [LARGE SCALE GENOMIC DNA]</scope>
    <source>
        <strain evidence="2 3">NBRC 105384</strain>
    </source>
</reference>
<feature type="signal peptide" evidence="1">
    <location>
        <begin position="1"/>
        <end position="27"/>
    </location>
</feature>
<feature type="chain" id="PRO_5020642460" evidence="1">
    <location>
        <begin position="28"/>
        <end position="71"/>
    </location>
</feature>
<name>A0A4V1Z124_9ACTN</name>
<dbReference type="Proteomes" id="UP000291189">
    <property type="component" value="Unassembled WGS sequence"/>
</dbReference>
<organism evidence="2 3">
    <name type="scientific">Nocardioides iriomotensis</name>
    <dbReference type="NCBI Taxonomy" id="715784"/>
    <lineage>
        <taxon>Bacteria</taxon>
        <taxon>Bacillati</taxon>
        <taxon>Actinomycetota</taxon>
        <taxon>Actinomycetes</taxon>
        <taxon>Propionibacteriales</taxon>
        <taxon>Nocardioidaceae</taxon>
        <taxon>Nocardioides</taxon>
    </lineage>
</organism>
<keyword evidence="3" id="KW-1185">Reference proteome</keyword>
<evidence type="ECO:0000256" key="1">
    <source>
        <dbReference type="SAM" id="SignalP"/>
    </source>
</evidence>